<comment type="caution">
    <text evidence="2">The sequence shown here is derived from an EMBL/GenBank/DDBJ whole genome shotgun (WGS) entry which is preliminary data.</text>
</comment>
<feature type="chain" id="PRO_5015948498" description="Lipoprotein" evidence="1">
    <location>
        <begin position="18"/>
        <end position="156"/>
    </location>
</feature>
<keyword evidence="1" id="KW-0732">Signal</keyword>
<dbReference type="AlphaFoldDB" id="A0A2W6MUJ7"/>
<proteinExistence type="predicted"/>
<dbReference type="RefSeq" id="WP_111229733.1">
    <property type="nucleotide sequence ID" value="NZ_NBIU01000011.1"/>
</dbReference>
<gene>
    <name evidence="2" type="ORF">B6S12_05080</name>
</gene>
<name>A0A2W6MUJ7_9HELI</name>
<keyword evidence="3" id="KW-1185">Reference proteome</keyword>
<evidence type="ECO:0008006" key="4">
    <source>
        <dbReference type="Google" id="ProtNLM"/>
    </source>
</evidence>
<dbReference type="Proteomes" id="UP000249746">
    <property type="component" value="Unassembled WGS sequence"/>
</dbReference>
<evidence type="ECO:0000313" key="3">
    <source>
        <dbReference type="Proteomes" id="UP000249746"/>
    </source>
</evidence>
<feature type="signal peptide" evidence="1">
    <location>
        <begin position="1"/>
        <end position="17"/>
    </location>
</feature>
<organism evidence="2 3">
    <name type="scientific">Helicobacter valdiviensis</name>
    <dbReference type="NCBI Taxonomy" id="1458358"/>
    <lineage>
        <taxon>Bacteria</taxon>
        <taxon>Pseudomonadati</taxon>
        <taxon>Campylobacterota</taxon>
        <taxon>Epsilonproteobacteria</taxon>
        <taxon>Campylobacterales</taxon>
        <taxon>Helicobacteraceae</taxon>
        <taxon>Helicobacter</taxon>
    </lineage>
</organism>
<accession>A0A2W6MUJ7</accession>
<evidence type="ECO:0000313" key="2">
    <source>
        <dbReference type="EMBL" id="PZT48195.1"/>
    </source>
</evidence>
<evidence type="ECO:0000256" key="1">
    <source>
        <dbReference type="SAM" id="SignalP"/>
    </source>
</evidence>
<reference evidence="2 3" key="1">
    <citation type="submission" date="2017-03" db="EMBL/GenBank/DDBJ databases">
        <title>Genomic and clinical evidence uncovers the enterohepatic species Helicobacter valdiviensis as a potential human intestinal pathogen.</title>
        <authorList>
            <person name="Fresia P."/>
            <person name="Jara R."/>
            <person name="Sierra R."/>
            <person name="Ferres I."/>
            <person name="Greif G."/>
            <person name="Iraola G."/>
            <person name="Collado L."/>
        </authorList>
    </citation>
    <scope>NUCLEOTIDE SEQUENCE [LARGE SCALE GENOMIC DNA]</scope>
    <source>
        <strain evidence="2 3">WBE14</strain>
    </source>
</reference>
<dbReference type="EMBL" id="NBIU01000011">
    <property type="protein sequence ID" value="PZT48195.1"/>
    <property type="molecule type" value="Genomic_DNA"/>
</dbReference>
<sequence length="156" mass="17817">MKKIILCLLLGISLLKAECSVLGFELGVTTLKEIGKKTKLEIIDKNTARISPELFGIEGLEDVFFHFRGNVVYNASLYFKPTQEKYIELKKILESKYYLATDTLEKDAEIPNLKHGAFFNTDDKGCIVMLGLAKATKNEEAYLKLHYTFIPERKYL</sequence>
<protein>
    <recommendedName>
        <fullName evidence="4">Lipoprotein</fullName>
    </recommendedName>
</protein>